<dbReference type="PROSITE" id="PS51253">
    <property type="entry name" value="HTH_CENPB"/>
    <property type="match status" value="1"/>
</dbReference>
<feature type="domain" description="HTH CENPB-type" evidence="2">
    <location>
        <begin position="1"/>
        <end position="41"/>
    </location>
</feature>
<keyword evidence="1" id="KW-0238">DNA-binding</keyword>
<dbReference type="PANTHER" id="PTHR19303:SF73">
    <property type="entry name" value="PROTEIN PDC2"/>
    <property type="match status" value="1"/>
</dbReference>
<dbReference type="GO" id="GO:0003677">
    <property type="term" value="F:DNA binding"/>
    <property type="evidence" value="ECO:0007669"/>
    <property type="project" value="UniProtKB-KW"/>
</dbReference>
<keyword evidence="4" id="KW-1185">Reference proteome</keyword>
<accession>A0A7J9ETD9</accession>
<dbReference type="InterPro" id="IPR050863">
    <property type="entry name" value="CenT-Element_Derived"/>
</dbReference>
<dbReference type="Gene3D" id="1.10.10.60">
    <property type="entry name" value="Homeodomain-like"/>
    <property type="match status" value="1"/>
</dbReference>
<proteinExistence type="predicted"/>
<dbReference type="Proteomes" id="UP000593568">
    <property type="component" value="Unassembled WGS sequence"/>
</dbReference>
<protein>
    <recommendedName>
        <fullName evidence="2">HTH CENPB-type domain-containing protein</fullName>
    </recommendedName>
</protein>
<evidence type="ECO:0000313" key="4">
    <source>
        <dbReference type="Proteomes" id="UP000593568"/>
    </source>
</evidence>
<dbReference type="PANTHER" id="PTHR19303">
    <property type="entry name" value="TRANSPOSON"/>
    <property type="match status" value="1"/>
</dbReference>
<reference evidence="3 4" key="1">
    <citation type="journal article" date="2019" name="Genome Biol. Evol.">
        <title>Insights into the evolution of the New World diploid cottons (Gossypium, subgenus Houzingenia) based on genome sequencing.</title>
        <authorList>
            <person name="Grover C.E."/>
            <person name="Arick M.A. 2nd"/>
            <person name="Thrash A."/>
            <person name="Conover J.L."/>
            <person name="Sanders W.S."/>
            <person name="Peterson D.G."/>
            <person name="Frelichowski J.E."/>
            <person name="Scheffler J.A."/>
            <person name="Scheffler B.E."/>
            <person name="Wendel J.F."/>
        </authorList>
    </citation>
    <scope>NUCLEOTIDE SEQUENCE [LARGE SCALE GENOMIC DNA]</scope>
    <source>
        <strain evidence="3">8</strain>
        <tissue evidence="3">Leaf</tissue>
    </source>
</reference>
<dbReference type="EMBL" id="JABEZW010000009">
    <property type="protein sequence ID" value="MBA0776310.1"/>
    <property type="molecule type" value="Genomic_DNA"/>
</dbReference>
<gene>
    <name evidence="3" type="ORF">Gotri_011319</name>
</gene>
<comment type="caution">
    <text evidence="3">The sequence shown here is derived from an EMBL/GenBank/DDBJ whole genome shotgun (WGS) entry which is preliminary data.</text>
</comment>
<dbReference type="GO" id="GO:0005634">
    <property type="term" value="C:nucleus"/>
    <property type="evidence" value="ECO:0007669"/>
    <property type="project" value="TreeGrafter"/>
</dbReference>
<organism evidence="3 4">
    <name type="scientific">Gossypium trilobum</name>
    <dbReference type="NCBI Taxonomy" id="34281"/>
    <lineage>
        <taxon>Eukaryota</taxon>
        <taxon>Viridiplantae</taxon>
        <taxon>Streptophyta</taxon>
        <taxon>Embryophyta</taxon>
        <taxon>Tracheophyta</taxon>
        <taxon>Spermatophyta</taxon>
        <taxon>Magnoliopsida</taxon>
        <taxon>eudicotyledons</taxon>
        <taxon>Gunneridae</taxon>
        <taxon>Pentapetalae</taxon>
        <taxon>rosids</taxon>
        <taxon>malvids</taxon>
        <taxon>Malvales</taxon>
        <taxon>Malvaceae</taxon>
        <taxon>Malvoideae</taxon>
        <taxon>Gossypium</taxon>
    </lineage>
</organism>
<name>A0A7J9ETD9_9ROSI</name>
<dbReference type="InterPro" id="IPR006600">
    <property type="entry name" value="HTH_CenpB_DNA-bd_dom"/>
</dbReference>
<evidence type="ECO:0000313" key="3">
    <source>
        <dbReference type="EMBL" id="MBA0776310.1"/>
    </source>
</evidence>
<sequence>MIQTIAKEFLQKMYGDVNSKFNFSIGWLEWFKERHGIKSYRRFGKSGSIVIENIEDALHQIRAKLENFDLKNMYNMDKIGLFYRLQVDHSLATKQLEGRKKDKERLTAVVCCNGDDFFRWFDARMTSRKVLLIVDNCPAHPEKG</sequence>
<evidence type="ECO:0000256" key="1">
    <source>
        <dbReference type="ARBA" id="ARBA00023125"/>
    </source>
</evidence>
<dbReference type="Pfam" id="PF03221">
    <property type="entry name" value="HTH_Tnp_Tc5"/>
    <property type="match status" value="1"/>
</dbReference>
<dbReference type="AlphaFoldDB" id="A0A7J9ETD9"/>
<evidence type="ECO:0000259" key="2">
    <source>
        <dbReference type="PROSITE" id="PS51253"/>
    </source>
</evidence>